<sequence length="104" mass="12882">MGVVRESSFLESEISDSKITLNCYLKFFIFKYEVFQLLLFYQNRFLLKKLPFKWFWVNWNAYILKRCYINFIHMCSINIYNLYIFNKRGRDKGYTGYTIWRSAY</sequence>
<reference evidence="1" key="1">
    <citation type="submission" date="2022-07" db="EMBL/GenBank/DDBJ databases">
        <authorList>
            <person name="Macas J."/>
            <person name="Novak P."/>
            <person name="Neumann P."/>
        </authorList>
    </citation>
    <scope>NUCLEOTIDE SEQUENCE</scope>
</reference>
<name>A0AAV0CR35_9ASTE</name>
<dbReference type="AlphaFoldDB" id="A0AAV0CR35"/>
<protein>
    <submittedName>
        <fullName evidence="1">Uncharacterized protein</fullName>
    </submittedName>
</protein>
<proteinExistence type="predicted"/>
<accession>A0AAV0CR35</accession>
<dbReference type="EMBL" id="CAMAPF010000035">
    <property type="protein sequence ID" value="CAH9081003.1"/>
    <property type="molecule type" value="Genomic_DNA"/>
</dbReference>
<keyword evidence="2" id="KW-1185">Reference proteome</keyword>
<dbReference type="Proteomes" id="UP001152523">
    <property type="component" value="Unassembled WGS sequence"/>
</dbReference>
<evidence type="ECO:0000313" key="2">
    <source>
        <dbReference type="Proteomes" id="UP001152523"/>
    </source>
</evidence>
<comment type="caution">
    <text evidence="1">The sequence shown here is derived from an EMBL/GenBank/DDBJ whole genome shotgun (WGS) entry which is preliminary data.</text>
</comment>
<organism evidence="1 2">
    <name type="scientific">Cuscuta epithymum</name>
    <dbReference type="NCBI Taxonomy" id="186058"/>
    <lineage>
        <taxon>Eukaryota</taxon>
        <taxon>Viridiplantae</taxon>
        <taxon>Streptophyta</taxon>
        <taxon>Embryophyta</taxon>
        <taxon>Tracheophyta</taxon>
        <taxon>Spermatophyta</taxon>
        <taxon>Magnoliopsida</taxon>
        <taxon>eudicotyledons</taxon>
        <taxon>Gunneridae</taxon>
        <taxon>Pentapetalae</taxon>
        <taxon>asterids</taxon>
        <taxon>lamiids</taxon>
        <taxon>Solanales</taxon>
        <taxon>Convolvulaceae</taxon>
        <taxon>Cuscuteae</taxon>
        <taxon>Cuscuta</taxon>
        <taxon>Cuscuta subgen. Cuscuta</taxon>
    </lineage>
</organism>
<evidence type="ECO:0000313" key="1">
    <source>
        <dbReference type="EMBL" id="CAH9081003.1"/>
    </source>
</evidence>
<gene>
    <name evidence="1" type="ORF">CEPIT_LOCUS7569</name>
</gene>